<feature type="transmembrane region" description="Helical" evidence="1">
    <location>
        <begin position="7"/>
        <end position="25"/>
    </location>
</feature>
<proteinExistence type="predicted"/>
<keyword evidence="1" id="KW-0812">Transmembrane</keyword>
<evidence type="ECO:0000313" key="3">
    <source>
        <dbReference type="Proteomes" id="UP000019132"/>
    </source>
</evidence>
<dbReference type="InParanoid" id="K3X8T1"/>
<dbReference type="AlphaFoldDB" id="K3X8T1"/>
<dbReference type="Proteomes" id="UP000019132">
    <property type="component" value="Unassembled WGS sequence"/>
</dbReference>
<dbReference type="HOGENOM" id="CLU_2627378_0_0_1"/>
<sequence length="78" mass="9274">MQSLQSLVKLFPFFLQAIFHGFLFFTRKYPVLLQLEMKLSSKRFLFFPHLFRCLEFALELLDLYVCSHQLTLSLQIAA</sequence>
<evidence type="ECO:0000313" key="2">
    <source>
        <dbReference type="EnsemblProtists" id="PYU1_T013630"/>
    </source>
</evidence>
<keyword evidence="3" id="KW-1185">Reference proteome</keyword>
<dbReference type="EMBL" id="GL376597">
    <property type="status" value="NOT_ANNOTATED_CDS"/>
    <property type="molecule type" value="Genomic_DNA"/>
</dbReference>
<evidence type="ECO:0000256" key="1">
    <source>
        <dbReference type="SAM" id="Phobius"/>
    </source>
</evidence>
<organism evidence="2 3">
    <name type="scientific">Globisporangium ultimum (strain ATCC 200006 / CBS 805.95 / DAOM BR144)</name>
    <name type="common">Pythium ultimum</name>
    <dbReference type="NCBI Taxonomy" id="431595"/>
    <lineage>
        <taxon>Eukaryota</taxon>
        <taxon>Sar</taxon>
        <taxon>Stramenopiles</taxon>
        <taxon>Oomycota</taxon>
        <taxon>Peronosporomycetes</taxon>
        <taxon>Pythiales</taxon>
        <taxon>Pythiaceae</taxon>
        <taxon>Globisporangium</taxon>
    </lineage>
</organism>
<dbReference type="EnsemblProtists" id="PYU1_T013630">
    <property type="protein sequence ID" value="PYU1_T013630"/>
    <property type="gene ID" value="PYU1_G013601"/>
</dbReference>
<reference evidence="3" key="2">
    <citation type="submission" date="2010-04" db="EMBL/GenBank/DDBJ databases">
        <authorList>
            <person name="Buell R."/>
            <person name="Hamilton J."/>
            <person name="Hostetler J."/>
        </authorList>
    </citation>
    <scope>NUCLEOTIDE SEQUENCE [LARGE SCALE GENOMIC DNA]</scope>
    <source>
        <strain evidence="3">DAOM:BR144</strain>
    </source>
</reference>
<reference evidence="3" key="1">
    <citation type="journal article" date="2010" name="Genome Biol.">
        <title>Genome sequence of the necrotrophic plant pathogen Pythium ultimum reveals original pathogenicity mechanisms and effector repertoire.</title>
        <authorList>
            <person name="Levesque C.A."/>
            <person name="Brouwer H."/>
            <person name="Cano L."/>
            <person name="Hamilton J.P."/>
            <person name="Holt C."/>
            <person name="Huitema E."/>
            <person name="Raffaele S."/>
            <person name="Robideau G.P."/>
            <person name="Thines M."/>
            <person name="Win J."/>
            <person name="Zerillo M.M."/>
            <person name="Beakes G.W."/>
            <person name="Boore J.L."/>
            <person name="Busam D."/>
            <person name="Dumas B."/>
            <person name="Ferriera S."/>
            <person name="Fuerstenberg S.I."/>
            <person name="Gachon C.M."/>
            <person name="Gaulin E."/>
            <person name="Govers F."/>
            <person name="Grenville-Briggs L."/>
            <person name="Horner N."/>
            <person name="Hostetler J."/>
            <person name="Jiang R.H."/>
            <person name="Johnson J."/>
            <person name="Krajaejun T."/>
            <person name="Lin H."/>
            <person name="Meijer H.J."/>
            <person name="Moore B."/>
            <person name="Morris P."/>
            <person name="Phuntmart V."/>
            <person name="Puiu D."/>
            <person name="Shetty J."/>
            <person name="Stajich J.E."/>
            <person name="Tripathy S."/>
            <person name="Wawra S."/>
            <person name="van West P."/>
            <person name="Whitty B.R."/>
            <person name="Coutinho P.M."/>
            <person name="Henrissat B."/>
            <person name="Martin F."/>
            <person name="Thomas P.D."/>
            <person name="Tyler B.M."/>
            <person name="De Vries R.P."/>
            <person name="Kamoun S."/>
            <person name="Yandell M."/>
            <person name="Tisserat N."/>
            <person name="Buell C.R."/>
        </authorList>
    </citation>
    <scope>NUCLEOTIDE SEQUENCE</scope>
    <source>
        <strain evidence="3">DAOM:BR144</strain>
    </source>
</reference>
<keyword evidence="1" id="KW-0472">Membrane</keyword>
<accession>K3X8T1</accession>
<protein>
    <submittedName>
        <fullName evidence="2">Uncharacterized protein</fullName>
    </submittedName>
</protein>
<dbReference type="VEuPathDB" id="FungiDB:PYU1_G013601"/>
<reference evidence="2" key="3">
    <citation type="submission" date="2015-02" db="UniProtKB">
        <authorList>
            <consortium name="EnsemblProtists"/>
        </authorList>
    </citation>
    <scope>IDENTIFICATION</scope>
    <source>
        <strain evidence="2">DAOM BR144</strain>
    </source>
</reference>
<keyword evidence="1" id="KW-1133">Transmembrane helix</keyword>
<name>K3X8T1_GLOUD</name>